<evidence type="ECO:0000256" key="2">
    <source>
        <dbReference type="ARBA" id="ARBA00023315"/>
    </source>
</evidence>
<keyword evidence="2 5" id="KW-0012">Acyltransferase</keyword>
<protein>
    <submittedName>
        <fullName evidence="5">1-acyl-sn-glycerol-3-phosphate acyltransferase</fullName>
    </submittedName>
</protein>
<evidence type="ECO:0000256" key="1">
    <source>
        <dbReference type="ARBA" id="ARBA00022679"/>
    </source>
</evidence>
<evidence type="ECO:0000313" key="6">
    <source>
        <dbReference type="Proteomes" id="UP000594468"/>
    </source>
</evidence>
<dbReference type="InterPro" id="IPR002123">
    <property type="entry name" value="Plipid/glycerol_acylTrfase"/>
</dbReference>
<dbReference type="Proteomes" id="UP000594468">
    <property type="component" value="Chromosome"/>
</dbReference>
<dbReference type="SMART" id="SM00563">
    <property type="entry name" value="PlsC"/>
    <property type="match status" value="1"/>
</dbReference>
<reference evidence="5 6" key="1">
    <citation type="submission" date="2020-02" db="EMBL/GenBank/DDBJ databases">
        <authorList>
            <person name="Zheng R.K."/>
            <person name="Sun C.M."/>
        </authorList>
    </citation>
    <scope>NUCLEOTIDE SEQUENCE [LARGE SCALE GENOMIC DNA]</scope>
    <source>
        <strain evidence="6">rifampicinis</strain>
    </source>
</reference>
<dbReference type="PANTHER" id="PTHR10434:SF9">
    <property type="entry name" value="PHOSPHOLIPID_GLYCEROL ACYLTRANSFERASE DOMAIN-CONTAINING PROTEIN"/>
    <property type="match status" value="1"/>
</dbReference>
<feature type="domain" description="Phospholipid/glycerol acyltransferase" evidence="4">
    <location>
        <begin position="40"/>
        <end position="152"/>
    </location>
</feature>
<feature type="region of interest" description="Disordered" evidence="3">
    <location>
        <begin position="190"/>
        <end position="238"/>
    </location>
</feature>
<dbReference type="RefSeq" id="WP_195171885.1">
    <property type="nucleotide sequence ID" value="NZ_CP062983.1"/>
</dbReference>
<evidence type="ECO:0000256" key="3">
    <source>
        <dbReference type="SAM" id="MobiDB-lite"/>
    </source>
</evidence>
<dbReference type="AlphaFoldDB" id="A0A7S8IFP4"/>
<proteinExistence type="predicted"/>
<gene>
    <name evidence="5" type="ORF">G4Y79_05425</name>
</gene>
<keyword evidence="1 5" id="KW-0808">Transferase</keyword>
<dbReference type="GO" id="GO:0003841">
    <property type="term" value="F:1-acylglycerol-3-phosphate O-acyltransferase activity"/>
    <property type="evidence" value="ECO:0007669"/>
    <property type="project" value="TreeGrafter"/>
</dbReference>
<dbReference type="GO" id="GO:0006654">
    <property type="term" value="P:phosphatidic acid biosynthetic process"/>
    <property type="evidence" value="ECO:0007669"/>
    <property type="project" value="TreeGrafter"/>
</dbReference>
<evidence type="ECO:0000313" key="5">
    <source>
        <dbReference type="EMBL" id="QPC83821.1"/>
    </source>
</evidence>
<dbReference type="SUPFAM" id="SSF69593">
    <property type="entry name" value="Glycerol-3-phosphate (1)-acyltransferase"/>
    <property type="match status" value="1"/>
</dbReference>
<dbReference type="KEGG" id="pmet:G4Y79_05425"/>
<keyword evidence="6" id="KW-1185">Reference proteome</keyword>
<dbReference type="Pfam" id="PF01553">
    <property type="entry name" value="Acyltransferase"/>
    <property type="match status" value="1"/>
</dbReference>
<dbReference type="PANTHER" id="PTHR10434">
    <property type="entry name" value="1-ACYL-SN-GLYCEROL-3-PHOSPHATE ACYLTRANSFERASE"/>
    <property type="match status" value="1"/>
</dbReference>
<evidence type="ECO:0000259" key="4">
    <source>
        <dbReference type="SMART" id="SM00563"/>
    </source>
</evidence>
<sequence>MLKFFVQAGVEFIRWPYLFFFWFLRGWKLEAPLPDVPKMIVAASPHTTNWDYAHFLAAAASFRRRPLVTVKDSLTKGPIGWFVKLFGGIGIDRTRSTNAVSKMADIIKERDRVVFVFTPDGTRRYRPHWRTGFYYAAVEAGVPIVLAYIDYPRKCVGFSQPIWPTGDLVADFELIKDFYKSHGAALYPDQANPVELPPYERRTESTAESTGEANTEQPDTVPPNQGGLVNNGRDTVHE</sequence>
<accession>A0A7S8IFP4</accession>
<feature type="compositionally biased region" description="Polar residues" evidence="3">
    <location>
        <begin position="206"/>
        <end position="218"/>
    </location>
</feature>
<organism evidence="5 6">
    <name type="scientific">Phototrophicus methaneseepsis</name>
    <dbReference type="NCBI Taxonomy" id="2710758"/>
    <lineage>
        <taxon>Bacteria</taxon>
        <taxon>Bacillati</taxon>
        <taxon>Chloroflexota</taxon>
        <taxon>Candidatus Thermofontia</taxon>
        <taxon>Phototrophicales</taxon>
        <taxon>Phototrophicaceae</taxon>
        <taxon>Phototrophicus</taxon>
    </lineage>
</organism>
<dbReference type="EMBL" id="CP062983">
    <property type="protein sequence ID" value="QPC83821.1"/>
    <property type="molecule type" value="Genomic_DNA"/>
</dbReference>
<name>A0A7S8IFP4_9CHLR</name>